<dbReference type="Gene3D" id="2.60.120.260">
    <property type="entry name" value="Galactose-binding domain-like"/>
    <property type="match status" value="1"/>
</dbReference>
<dbReference type="PANTHER" id="PTHR43817:SF1">
    <property type="entry name" value="HYDROLASE, FAMILY 43, PUTATIVE (AFU_ORTHOLOGUE AFUA_3G01660)-RELATED"/>
    <property type="match status" value="1"/>
</dbReference>
<dbReference type="EMBL" id="JBHSBW010000007">
    <property type="protein sequence ID" value="MFC4210249.1"/>
    <property type="molecule type" value="Genomic_DNA"/>
</dbReference>
<dbReference type="GO" id="GO:0016787">
    <property type="term" value="F:hydrolase activity"/>
    <property type="evidence" value="ECO:0007669"/>
    <property type="project" value="UniProtKB-KW"/>
</dbReference>
<dbReference type="InterPro" id="IPR008979">
    <property type="entry name" value="Galactose-bd-like_sf"/>
</dbReference>
<evidence type="ECO:0000313" key="4">
    <source>
        <dbReference type="Proteomes" id="UP001595789"/>
    </source>
</evidence>
<reference evidence="4" key="1">
    <citation type="journal article" date="2019" name="Int. J. Syst. Evol. Microbiol.">
        <title>The Global Catalogue of Microorganisms (GCM) 10K type strain sequencing project: providing services to taxonomists for standard genome sequencing and annotation.</title>
        <authorList>
            <consortium name="The Broad Institute Genomics Platform"/>
            <consortium name="The Broad Institute Genome Sequencing Center for Infectious Disease"/>
            <person name="Wu L."/>
            <person name="Ma J."/>
        </authorList>
    </citation>
    <scope>NUCLEOTIDE SEQUENCE [LARGE SCALE GENOMIC DNA]</scope>
    <source>
        <strain evidence="4">CCM 8691</strain>
    </source>
</reference>
<dbReference type="PANTHER" id="PTHR43817">
    <property type="entry name" value="GLYCOSYL HYDROLASE"/>
    <property type="match status" value="1"/>
</dbReference>
<dbReference type="SUPFAM" id="SSF49785">
    <property type="entry name" value="Galactose-binding domain-like"/>
    <property type="match status" value="1"/>
</dbReference>
<name>A0ABV8P4Q3_9SPHI</name>
<dbReference type="PROSITE" id="PS51257">
    <property type="entry name" value="PROKAR_LIPOPROTEIN"/>
    <property type="match status" value="1"/>
</dbReference>
<keyword evidence="1" id="KW-0732">Signal</keyword>
<dbReference type="RefSeq" id="WP_378981860.1">
    <property type="nucleotide sequence ID" value="NZ_JBHSBW010000007.1"/>
</dbReference>
<dbReference type="Pfam" id="PF17132">
    <property type="entry name" value="Glyco_hydro_106"/>
    <property type="match status" value="2"/>
</dbReference>
<gene>
    <name evidence="3" type="ORF">ACFOWA_03590</name>
</gene>
<evidence type="ECO:0000313" key="3">
    <source>
        <dbReference type="EMBL" id="MFC4210249.1"/>
    </source>
</evidence>
<dbReference type="NCBIfam" id="NF045579">
    <property type="entry name" value="rhamnoside_JR"/>
    <property type="match status" value="1"/>
</dbReference>
<organism evidence="3 4">
    <name type="scientific">Pedobacter lithocola</name>
    <dbReference type="NCBI Taxonomy" id="1908239"/>
    <lineage>
        <taxon>Bacteria</taxon>
        <taxon>Pseudomonadati</taxon>
        <taxon>Bacteroidota</taxon>
        <taxon>Sphingobacteriia</taxon>
        <taxon>Sphingobacteriales</taxon>
        <taxon>Sphingobacteriaceae</taxon>
        <taxon>Pedobacter</taxon>
    </lineage>
</organism>
<keyword evidence="2 3" id="KW-0378">Hydrolase</keyword>
<evidence type="ECO:0000256" key="1">
    <source>
        <dbReference type="ARBA" id="ARBA00022729"/>
    </source>
</evidence>
<comment type="caution">
    <text evidence="3">The sequence shown here is derived from an EMBL/GenBank/DDBJ whole genome shotgun (WGS) entry which is preliminary data.</text>
</comment>
<proteinExistence type="predicted"/>
<evidence type="ECO:0000256" key="2">
    <source>
        <dbReference type="ARBA" id="ARBA00022801"/>
    </source>
</evidence>
<keyword evidence="4" id="KW-1185">Reference proteome</keyword>
<sequence>MIKLIHIQLFLFFVIFGCTLNVEAQVSATNNPEQVFLNPPESAKPGVLWMWMGSNLSKSGITKDLEALKKEGFNRTTMFSLADVTTPWAGEINKSPTPEIISWTEPWWDLVKHAASESKRLGMDFGMFNGPSYESSGGLWITPELSMQEICYNEVKVKGNTHVSINIGKPKVNPRGKSPFPMYNPETNLVEKPEIKARNTYYKDIALLALPASGIAPKDKIIDLTSKMQADGQLEWDAPAGDWVIYRFGHTTSGTLIQPSQWKATGLECDKMSEEAVAFHLNHVVGEIKKHIGEFVGSSFTHVHFDSYEAGEPNWTPKMRSEFSSRRGYDLLPYLASFAKRTIGSKQDSLKFREDFSATIKDLYRDVYFAIIAKKLKAANLTFLAEPYGGPWRQDDVMPYVGKVMTEFWTHKGKYSPYELDPTVAALRKSGQNIIEAEGFTGDPTDSKWDETPAWLKSMGDAAFCAGVNRLILHRFVQQPWDDKYKPGATMGQWGTHFDRTQTWWEPGKAMVEYWKRCQALLQWGNINDTKDDFIAIEQTGNADLKHIHRSAADVDVFFVANTNRSSGAAKCSFKIIGKQPELWNPVTGEMKDLPQFDEQNGATNIQLNFEDSQSFFIVFRKTAAKKLDAVNFPATQLLATLDGSWDVKFDAVWGGPKKPVRFSTLTDWTKNEEKGIKYYSGTALYTKVFNASYLNLQNNKNLLIDLGTVKHIASVKLNNVELGVVWTAPWSIKIPDGLLKKTNNKIEIAVTNVWANRLIGDEQEPADMEWLPGHMNSGSFLKEFPDWFLNNTPRPSKGRFTFTTWNYFTKDSPLISSGLLGPVKIIHSANKL</sequence>
<accession>A0ABV8P4Q3</accession>
<protein>
    <submittedName>
        <fullName evidence="3">Glycosyl hydrolase</fullName>
    </submittedName>
</protein>
<dbReference type="Proteomes" id="UP001595789">
    <property type="component" value="Unassembled WGS sequence"/>
</dbReference>